<evidence type="ECO:0000313" key="1">
    <source>
        <dbReference type="EMBL" id="ATQ75995.1"/>
    </source>
</evidence>
<organism evidence="1 2">
    <name type="scientific">Massilia violaceinigra</name>
    <dbReference type="NCBI Taxonomy" id="2045208"/>
    <lineage>
        <taxon>Bacteria</taxon>
        <taxon>Pseudomonadati</taxon>
        <taxon>Pseudomonadota</taxon>
        <taxon>Betaproteobacteria</taxon>
        <taxon>Burkholderiales</taxon>
        <taxon>Oxalobacteraceae</taxon>
        <taxon>Telluria group</taxon>
        <taxon>Massilia</taxon>
    </lineage>
</organism>
<evidence type="ECO:0000313" key="2">
    <source>
        <dbReference type="Proteomes" id="UP000229897"/>
    </source>
</evidence>
<name>A0A2D2DM03_9BURK</name>
<dbReference type="RefSeq" id="WP_099876231.1">
    <property type="nucleotide sequence ID" value="NZ_CP024608.1"/>
</dbReference>
<accession>A0A2D2DM03</accession>
<dbReference type="Proteomes" id="UP000229897">
    <property type="component" value="Chromosome"/>
</dbReference>
<dbReference type="OrthoDB" id="8778865at2"/>
<protein>
    <submittedName>
        <fullName evidence="1">Uncharacterized protein</fullName>
    </submittedName>
</protein>
<dbReference type="AlphaFoldDB" id="A0A2D2DM03"/>
<gene>
    <name evidence="1" type="ORF">CR152_16720</name>
</gene>
<keyword evidence="2" id="KW-1185">Reference proteome</keyword>
<sequence>MSDSEVKVMLSEITSGAGATVLNAHRAAVTIAQYMQLCEGLRGIIPDGEVSLVAARLTAGIISNPNFALSTE</sequence>
<dbReference type="KEGG" id="mass:CR152_16720"/>
<proteinExistence type="predicted"/>
<reference evidence="1" key="1">
    <citation type="submission" date="2017-10" db="EMBL/GenBank/DDBJ databases">
        <title>Massilia psychrophilum sp. nov., a novel purple-pigmented bacterium isolated from Tianshan glacier, Xinjiang Municipality, China.</title>
        <authorList>
            <person name="Wang H."/>
        </authorList>
    </citation>
    <scope>NUCLEOTIDE SEQUENCE [LARGE SCALE GENOMIC DNA]</scope>
    <source>
        <strain evidence="1">B2</strain>
    </source>
</reference>
<dbReference type="EMBL" id="CP024608">
    <property type="protein sequence ID" value="ATQ75995.1"/>
    <property type="molecule type" value="Genomic_DNA"/>
</dbReference>